<evidence type="ECO:0000259" key="5">
    <source>
        <dbReference type="Pfam" id="PF02897"/>
    </source>
</evidence>
<dbReference type="PANTHER" id="PTHR42881">
    <property type="entry name" value="PROLYL ENDOPEPTIDASE"/>
    <property type="match status" value="1"/>
</dbReference>
<dbReference type="Pfam" id="PF00326">
    <property type="entry name" value="Peptidase_S9"/>
    <property type="match status" value="1"/>
</dbReference>
<dbReference type="InterPro" id="IPR002470">
    <property type="entry name" value="Peptidase_S9A"/>
</dbReference>
<keyword evidence="3" id="KW-0720">Serine protease</keyword>
<evidence type="ECO:0000313" key="7">
    <source>
        <dbReference type="Proteomes" id="UP001500467"/>
    </source>
</evidence>
<dbReference type="EMBL" id="BAAALM010000016">
    <property type="protein sequence ID" value="GAA1218501.1"/>
    <property type="molecule type" value="Genomic_DNA"/>
</dbReference>
<dbReference type="InterPro" id="IPR051167">
    <property type="entry name" value="Prolyl_oligopep/macrocyclase"/>
</dbReference>
<evidence type="ECO:0000259" key="4">
    <source>
        <dbReference type="Pfam" id="PF00326"/>
    </source>
</evidence>
<keyword evidence="2" id="KW-0378">Hydrolase</keyword>
<evidence type="ECO:0000313" key="6">
    <source>
        <dbReference type="EMBL" id="GAA1218501.1"/>
    </source>
</evidence>
<dbReference type="PRINTS" id="PR00862">
    <property type="entry name" value="PROLIGOPTASE"/>
</dbReference>
<name>A0ABP4GBL0_9PSEU</name>
<gene>
    <name evidence="6" type="ORF">GCM10009675_46370</name>
</gene>
<dbReference type="InterPro" id="IPR001375">
    <property type="entry name" value="Peptidase_S9_cat"/>
</dbReference>
<organism evidence="6 7">
    <name type="scientific">Prauserella alba</name>
    <dbReference type="NCBI Taxonomy" id="176898"/>
    <lineage>
        <taxon>Bacteria</taxon>
        <taxon>Bacillati</taxon>
        <taxon>Actinomycetota</taxon>
        <taxon>Actinomycetes</taxon>
        <taxon>Pseudonocardiales</taxon>
        <taxon>Pseudonocardiaceae</taxon>
        <taxon>Prauserella</taxon>
    </lineage>
</organism>
<dbReference type="InterPro" id="IPR023302">
    <property type="entry name" value="Pept_S9A_N"/>
</dbReference>
<dbReference type="InterPro" id="IPR029058">
    <property type="entry name" value="AB_hydrolase_fold"/>
</dbReference>
<proteinExistence type="predicted"/>
<dbReference type="Gene3D" id="3.40.50.1820">
    <property type="entry name" value="alpha/beta hydrolase"/>
    <property type="match status" value="1"/>
</dbReference>
<protein>
    <submittedName>
        <fullName evidence="6">Prolyl oligopeptidase family serine peptidase</fullName>
    </submittedName>
</protein>
<evidence type="ECO:0000256" key="3">
    <source>
        <dbReference type="ARBA" id="ARBA00022825"/>
    </source>
</evidence>
<keyword evidence="1" id="KW-0645">Protease</keyword>
<sequence>MRMTDAPDPAATPDDPHLWLEDVTGRRALDWVRARNEETTAAYTDRPRFAALQQELREALDADDRIPYVVRRGAFLYNFWRDAQHPRGLWRRTTLDEYRTADPRWDVLIDVDALAETEGENWVWQGATVLRPSLDRCLVELSRGGADAAVVREFDLQRREFVTDGFQLPEAKSSVSWIDADTIYVGTDFGDDSLTTSGYPRVVKRWRRGTPLADAETVFEGKPEDVAVRGFHDATEGWERDLVRRTIEFYRSELHLHTEDGLVRIDVPDDAVASLHREWLLVRTRSPWGDHPAGSLLAARLDAFLAGDTTMTALFTPDAHTSLDYYVWTRNHLVVGTLHDVKTRLRVLTPEAHGWRDEPLTGVPDVGTVDLVDTEPDVDDEIMLEVAGFTQPSSLLHGVVGGEYETLKHAPARFDATGLTTEQFFATSDDGTEIPYFVVRKPGAEPGPTLLGGYGGFEVSQTPYYSSVIGRGWLARGGTYVLANIRGGGEYGPDWHNQAVKEHRHRVYEDFAAVARDLTERGITTRDRLGIQGGSNGGLLMGVMLTRYPELFGAIVCQVPLLDMRRYHLLLAGASWMAEYGDPDEPAQWEHIRTYSPYQNVRSGHTYPPLLMLTSTRDDRVHPGHARKMVARLLESGYAPENVRYYENIEGGHGGAADNAQLAFKTALAYEFLWERLGD</sequence>
<evidence type="ECO:0000256" key="2">
    <source>
        <dbReference type="ARBA" id="ARBA00022801"/>
    </source>
</evidence>
<dbReference type="Proteomes" id="UP001500467">
    <property type="component" value="Unassembled WGS sequence"/>
</dbReference>
<accession>A0ABP4GBL0</accession>
<dbReference type="Gene3D" id="2.130.10.120">
    <property type="entry name" value="Prolyl oligopeptidase, N-terminal domain"/>
    <property type="match status" value="1"/>
</dbReference>
<feature type="domain" description="Peptidase S9 prolyl oligopeptidase catalytic" evidence="4">
    <location>
        <begin position="473"/>
        <end position="678"/>
    </location>
</feature>
<reference evidence="7" key="1">
    <citation type="journal article" date="2019" name="Int. J. Syst. Evol. Microbiol.">
        <title>The Global Catalogue of Microorganisms (GCM) 10K type strain sequencing project: providing services to taxonomists for standard genome sequencing and annotation.</title>
        <authorList>
            <consortium name="The Broad Institute Genomics Platform"/>
            <consortium name="The Broad Institute Genome Sequencing Center for Infectious Disease"/>
            <person name="Wu L."/>
            <person name="Ma J."/>
        </authorList>
    </citation>
    <scope>NUCLEOTIDE SEQUENCE [LARGE SCALE GENOMIC DNA]</scope>
    <source>
        <strain evidence="7">JCM 13022</strain>
    </source>
</reference>
<dbReference type="PANTHER" id="PTHR42881:SF13">
    <property type="entry name" value="PROLYL ENDOPEPTIDASE"/>
    <property type="match status" value="1"/>
</dbReference>
<dbReference type="SUPFAM" id="SSF50993">
    <property type="entry name" value="Peptidase/esterase 'gauge' domain"/>
    <property type="match status" value="1"/>
</dbReference>
<dbReference type="SUPFAM" id="SSF53474">
    <property type="entry name" value="alpha/beta-Hydrolases"/>
    <property type="match status" value="1"/>
</dbReference>
<keyword evidence="7" id="KW-1185">Reference proteome</keyword>
<evidence type="ECO:0000256" key="1">
    <source>
        <dbReference type="ARBA" id="ARBA00022670"/>
    </source>
</evidence>
<comment type="caution">
    <text evidence="6">The sequence shown here is derived from an EMBL/GenBank/DDBJ whole genome shotgun (WGS) entry which is preliminary data.</text>
</comment>
<dbReference type="Pfam" id="PF02897">
    <property type="entry name" value="Peptidase_S9_N"/>
    <property type="match status" value="1"/>
</dbReference>
<feature type="domain" description="Peptidase S9A N-terminal" evidence="5">
    <location>
        <begin position="14"/>
        <end position="396"/>
    </location>
</feature>